<comment type="caution">
    <text evidence="1">The sequence shown here is derived from an EMBL/GenBank/DDBJ whole genome shotgun (WGS) entry which is preliminary data.</text>
</comment>
<dbReference type="Proteomes" id="UP000886725">
    <property type="component" value="Unassembled WGS sequence"/>
</dbReference>
<evidence type="ECO:0000313" key="1">
    <source>
        <dbReference type="EMBL" id="HIQ65148.1"/>
    </source>
</evidence>
<reference evidence="1" key="2">
    <citation type="journal article" date="2021" name="PeerJ">
        <title>Extensive microbial diversity within the chicken gut microbiome revealed by metagenomics and culture.</title>
        <authorList>
            <person name="Gilroy R."/>
            <person name="Ravi A."/>
            <person name="Getino M."/>
            <person name="Pursley I."/>
            <person name="Horton D.L."/>
            <person name="Alikhan N.F."/>
            <person name="Baker D."/>
            <person name="Gharbi K."/>
            <person name="Hall N."/>
            <person name="Watson M."/>
            <person name="Adriaenssens E.M."/>
            <person name="Foster-Nyarko E."/>
            <person name="Jarju S."/>
            <person name="Secka A."/>
            <person name="Antonio M."/>
            <person name="Oren A."/>
            <person name="Chaudhuri R.R."/>
            <person name="La Ragione R."/>
            <person name="Hildebrand F."/>
            <person name="Pallen M.J."/>
        </authorList>
    </citation>
    <scope>NUCLEOTIDE SEQUENCE</scope>
    <source>
        <strain evidence="1">CHK165-10780</strain>
    </source>
</reference>
<name>A0A9D1CL33_9FIRM</name>
<dbReference type="EMBL" id="DVFU01000104">
    <property type="protein sequence ID" value="HIQ65148.1"/>
    <property type="molecule type" value="Genomic_DNA"/>
</dbReference>
<sequence>MIQIDTSAKQLPIILMPLTKSEVKELKESPFVLDDIYVVSGDNPDQLHIGMLSEMGQQNPAQHQWYFYNGEKYLNDKTIEKYFDRPFFRVMPTVDCEIEDCKPIGESKKSTTTLFEIVNRKESSLEKNKVLMK</sequence>
<proteinExistence type="predicted"/>
<accession>A0A9D1CL33</accession>
<gene>
    <name evidence="1" type="ORF">IAC85_05360</name>
</gene>
<protein>
    <submittedName>
        <fullName evidence="1">Uncharacterized protein</fullName>
    </submittedName>
</protein>
<reference evidence="1" key="1">
    <citation type="submission" date="2020-10" db="EMBL/GenBank/DDBJ databases">
        <authorList>
            <person name="Gilroy R."/>
        </authorList>
    </citation>
    <scope>NUCLEOTIDE SEQUENCE</scope>
    <source>
        <strain evidence="1">CHK165-10780</strain>
    </source>
</reference>
<dbReference type="AlphaFoldDB" id="A0A9D1CL33"/>
<evidence type="ECO:0000313" key="2">
    <source>
        <dbReference type="Proteomes" id="UP000886725"/>
    </source>
</evidence>
<organism evidence="1 2">
    <name type="scientific">Candidatus Faecenecus gallistercoris</name>
    <dbReference type="NCBI Taxonomy" id="2840793"/>
    <lineage>
        <taxon>Bacteria</taxon>
        <taxon>Bacillati</taxon>
        <taxon>Bacillota</taxon>
        <taxon>Bacillota incertae sedis</taxon>
        <taxon>Candidatus Faecenecus</taxon>
    </lineage>
</organism>